<reference evidence="2 3" key="1">
    <citation type="submission" date="2020-05" db="EMBL/GenBank/DDBJ databases">
        <title>Whole genome shotgun sequence of Streptomyces microflavus NBRC 13062.</title>
        <authorList>
            <person name="Komaki H."/>
            <person name="Tamura T."/>
        </authorList>
    </citation>
    <scope>NUCLEOTIDE SEQUENCE [LARGE SCALE GENOMIC DNA]</scope>
    <source>
        <strain evidence="2 3">NBRC 13062</strain>
    </source>
</reference>
<gene>
    <name evidence="2" type="ORF">Smic_32540</name>
</gene>
<dbReference type="GO" id="GO:0016810">
    <property type="term" value="F:hydrolase activity, acting on carbon-nitrogen (but not peptide) bonds"/>
    <property type="evidence" value="ECO:0007669"/>
    <property type="project" value="InterPro"/>
</dbReference>
<dbReference type="Gene3D" id="2.30.40.10">
    <property type="entry name" value="Urease, subunit C, domain 1"/>
    <property type="match status" value="1"/>
</dbReference>
<comment type="caution">
    <text evidence="2">The sequence shown here is derived from an EMBL/GenBank/DDBJ whole genome shotgun (WGS) entry which is preliminary data.</text>
</comment>
<dbReference type="AlphaFoldDB" id="A0A7J0CQS5"/>
<protein>
    <submittedName>
        <fullName evidence="2">Uncharacterized protein</fullName>
    </submittedName>
</protein>
<feature type="compositionally biased region" description="Low complexity" evidence="1">
    <location>
        <begin position="59"/>
        <end position="73"/>
    </location>
</feature>
<feature type="region of interest" description="Disordered" evidence="1">
    <location>
        <begin position="48"/>
        <end position="79"/>
    </location>
</feature>
<evidence type="ECO:0000256" key="1">
    <source>
        <dbReference type="SAM" id="MobiDB-lite"/>
    </source>
</evidence>
<accession>A0A7J0CQS5</accession>
<dbReference type="SUPFAM" id="SSF51338">
    <property type="entry name" value="Composite domain of metallo-dependent hydrolases"/>
    <property type="match status" value="1"/>
</dbReference>
<dbReference type="Proteomes" id="UP000498740">
    <property type="component" value="Unassembled WGS sequence"/>
</dbReference>
<organism evidence="2 3">
    <name type="scientific">Streptomyces microflavus</name>
    <name type="common">Streptomyces lipmanii</name>
    <dbReference type="NCBI Taxonomy" id="1919"/>
    <lineage>
        <taxon>Bacteria</taxon>
        <taxon>Bacillati</taxon>
        <taxon>Actinomycetota</taxon>
        <taxon>Actinomycetes</taxon>
        <taxon>Kitasatosporales</taxon>
        <taxon>Streptomycetaceae</taxon>
        <taxon>Streptomyces</taxon>
    </lineage>
</organism>
<proteinExistence type="predicted"/>
<dbReference type="InterPro" id="IPR011059">
    <property type="entry name" value="Metal-dep_hydrolase_composite"/>
</dbReference>
<dbReference type="EMBL" id="BLWD01000001">
    <property type="protein sequence ID" value="GFN04698.1"/>
    <property type="molecule type" value="Genomic_DNA"/>
</dbReference>
<evidence type="ECO:0000313" key="3">
    <source>
        <dbReference type="Proteomes" id="UP000498740"/>
    </source>
</evidence>
<name>A0A7J0CQS5_STRMI</name>
<evidence type="ECO:0000313" key="2">
    <source>
        <dbReference type="EMBL" id="GFN04698.1"/>
    </source>
</evidence>
<sequence>MLDHLIRRATVVDGTGGPAYTADVGLRGGRIAVIAVPGTIAEEAVTSEDADGLVLAPASSTRTPTTTPSSSGTPTPPPP</sequence>